<feature type="transmembrane region" description="Helical" evidence="1">
    <location>
        <begin position="111"/>
        <end position="130"/>
    </location>
</feature>
<proteinExistence type="predicted"/>
<reference evidence="3 4" key="1">
    <citation type="submission" date="2020-08" db="EMBL/GenBank/DDBJ databases">
        <title>Acidobacteriota in marine sediments use diverse sulfur dissimilation pathways.</title>
        <authorList>
            <person name="Wasmund K."/>
        </authorList>
    </citation>
    <scope>NUCLEOTIDE SEQUENCE [LARGE SCALE GENOMIC DNA]</scope>
    <source>
        <strain evidence="3">MAG AM4</strain>
    </source>
</reference>
<evidence type="ECO:0000256" key="2">
    <source>
        <dbReference type="SAM" id="SignalP"/>
    </source>
</evidence>
<feature type="transmembrane region" description="Helical" evidence="1">
    <location>
        <begin position="212"/>
        <end position="238"/>
    </location>
</feature>
<sequence>MITLLGLLILAIPAVASEPTAGETSHDPALMADHGESTHGGLGERFPLWTVLPFVGVLLSIAVLPLAAPRFWHHHYPKVSLMWALIFALPALLVFRGEAAHEILHIYFLDYIPFIILLWGLFTAAGGIVVKGTLAGKPSVNTGILALGTIIASWVGTTGAAMLLIRPILRANMQRKHKVHVVVFFIFLVANIGGSLTPLGDPPLFLGFLHGVSFFWTMHLFPSMSMTALILLVLFFAIDTWYFRKEERPAEVEAEAGDKVPLSVSGLHNLLFLGGIMAAVLMSGVWRPGDINILGIHVGIQNLSRDGLIILLGILSMVTTRKSLREANGFSWEPIREVAYLFAGIFMTIIPALAILKAGENGSLAGLIAAVQEPWQYFWVTGGLSSFLDNAPTYLTFFNTQLGQFYPGIAEVDAVGRLMAEKTQYLLAVSAGAVFMGANTYIGNAPNFMVKAIAEEAGVAMPSFFGYLLRWSLPILVPIFVLVTLVFFL</sequence>
<dbReference type="Pfam" id="PF16980">
    <property type="entry name" value="CitMHS_2"/>
    <property type="match status" value="1"/>
</dbReference>
<keyword evidence="1" id="KW-0472">Membrane</keyword>
<feature type="transmembrane region" description="Helical" evidence="1">
    <location>
        <begin position="181"/>
        <end position="200"/>
    </location>
</feature>
<keyword evidence="1" id="KW-1133">Transmembrane helix</keyword>
<dbReference type="AlphaFoldDB" id="A0A8J6XSJ5"/>
<feature type="transmembrane region" description="Helical" evidence="1">
    <location>
        <begin position="338"/>
        <end position="356"/>
    </location>
</feature>
<evidence type="ECO:0000313" key="4">
    <source>
        <dbReference type="Proteomes" id="UP000648239"/>
    </source>
</evidence>
<comment type="caution">
    <text evidence="3">The sequence shown here is derived from an EMBL/GenBank/DDBJ whole genome shotgun (WGS) entry which is preliminary data.</text>
</comment>
<dbReference type="InterPro" id="IPR031566">
    <property type="entry name" value="CitMHS_2"/>
</dbReference>
<feature type="transmembrane region" description="Helical" evidence="1">
    <location>
        <begin position="46"/>
        <end position="68"/>
    </location>
</feature>
<evidence type="ECO:0000256" key="1">
    <source>
        <dbReference type="SAM" id="Phobius"/>
    </source>
</evidence>
<feature type="transmembrane region" description="Helical" evidence="1">
    <location>
        <begin position="298"/>
        <end position="318"/>
    </location>
</feature>
<feature type="transmembrane region" description="Helical" evidence="1">
    <location>
        <begin position="464"/>
        <end position="488"/>
    </location>
</feature>
<feature type="chain" id="PRO_5035299493" evidence="2">
    <location>
        <begin position="17"/>
        <end position="489"/>
    </location>
</feature>
<accession>A0A8J6XSJ5</accession>
<organism evidence="3 4">
    <name type="scientific">Candidatus Polarisedimenticola svalbardensis</name>
    <dbReference type="NCBI Taxonomy" id="2886004"/>
    <lineage>
        <taxon>Bacteria</taxon>
        <taxon>Pseudomonadati</taxon>
        <taxon>Acidobacteriota</taxon>
        <taxon>Candidatus Polarisedimenticolia</taxon>
        <taxon>Candidatus Polarisedimenticolales</taxon>
        <taxon>Candidatus Polarisedimenticolaceae</taxon>
        <taxon>Candidatus Polarisedimenticola</taxon>
    </lineage>
</organism>
<dbReference type="Proteomes" id="UP000648239">
    <property type="component" value="Unassembled WGS sequence"/>
</dbReference>
<feature type="transmembrane region" description="Helical" evidence="1">
    <location>
        <begin position="267"/>
        <end position="286"/>
    </location>
</feature>
<feature type="transmembrane region" description="Helical" evidence="1">
    <location>
        <begin position="80"/>
        <end position="99"/>
    </location>
</feature>
<gene>
    <name evidence="3" type="ORF">IFK94_02770</name>
</gene>
<feature type="signal peptide" evidence="2">
    <location>
        <begin position="1"/>
        <end position="16"/>
    </location>
</feature>
<feature type="transmembrane region" description="Helical" evidence="1">
    <location>
        <begin position="425"/>
        <end position="444"/>
    </location>
</feature>
<keyword evidence="2" id="KW-0732">Signal</keyword>
<dbReference type="EMBL" id="JACXWD010000005">
    <property type="protein sequence ID" value="MBD3867023.1"/>
    <property type="molecule type" value="Genomic_DNA"/>
</dbReference>
<keyword evidence="1" id="KW-0812">Transmembrane</keyword>
<protein>
    <submittedName>
        <fullName evidence="3">Sodium:proton antiporter</fullName>
    </submittedName>
</protein>
<name>A0A8J6XSJ5_9BACT</name>
<feature type="transmembrane region" description="Helical" evidence="1">
    <location>
        <begin position="142"/>
        <end position="169"/>
    </location>
</feature>
<evidence type="ECO:0000313" key="3">
    <source>
        <dbReference type="EMBL" id="MBD3867023.1"/>
    </source>
</evidence>